<dbReference type="Proteomes" id="UP000261174">
    <property type="component" value="Unassembled WGS sequence"/>
</dbReference>
<evidence type="ECO:0000313" key="6">
    <source>
        <dbReference type="EMBL" id="RFM33008.1"/>
    </source>
</evidence>
<evidence type="ECO:0000256" key="4">
    <source>
        <dbReference type="RuleBase" id="RU361169"/>
    </source>
</evidence>
<evidence type="ECO:0000256" key="3">
    <source>
        <dbReference type="ARBA" id="ARBA00023295"/>
    </source>
</evidence>
<dbReference type="InterPro" id="IPR012334">
    <property type="entry name" value="Pectin_lyas_fold"/>
</dbReference>
<proteinExistence type="inferred from homology"/>
<dbReference type="InterPro" id="IPR051801">
    <property type="entry name" value="GH28_Enzymes"/>
</dbReference>
<reference evidence="6 7" key="1">
    <citation type="submission" date="2018-08" db="EMBL/GenBank/DDBJ databases">
        <title>Chitinophaga sp. K20C18050901, a novel bacterium isolated from forest soil.</title>
        <authorList>
            <person name="Wang C."/>
        </authorList>
    </citation>
    <scope>NUCLEOTIDE SEQUENCE [LARGE SCALE GENOMIC DNA]</scope>
    <source>
        <strain evidence="6 7">K20C18050901</strain>
    </source>
</reference>
<dbReference type="AlphaFoldDB" id="A0A3E1NZ31"/>
<dbReference type="InterPro" id="IPR011050">
    <property type="entry name" value="Pectin_lyase_fold/virulence"/>
</dbReference>
<evidence type="ECO:0000313" key="7">
    <source>
        <dbReference type="Proteomes" id="UP000261174"/>
    </source>
</evidence>
<sequence length="478" mass="52858">MNRIIVFCLLFQSMHALAQKEYPITRFGAKAGMRFDNAPCIQAAIDSATITGGTVIIPNGTFMTSTIFLKSNVTLQLDMETTLLGSRDRMDYGKSGPLALIVCKDQQNVRIIGGGMINGQGRELVESTIQNLREGKLRDDEWLKKRPSEKNRPNLLYFENCKGVLVKGVTLKDAASWVQLYKECTDVTIYKITVESNAYWNNDGIDIVDSKDVLIKGSFFNSADDAICLKSENPARLCENVTVKNCILRSSANGFKLGTGSLGGFKNIVVENLTVYDTYRSAIALEAVDGGSIENVKITNVRAYNTGNALFIRLGKRNTDARYSTVSNILVQKMEAEIPSTKPDIGYPQEGPLPKIPFRFLLPVVIAGIPGHLVTNVQLRNFDVHYAGGNDKAEIAPVPEQAAGYPEFTMFGDLPAWGLYIRHASGVQVEDFKLGLEKPDFRPALYFEDVKELQLQRVGVPDKEVINASRSETKTISY</sequence>
<organism evidence="6 7">
    <name type="scientific">Chitinophaga silvisoli</name>
    <dbReference type="NCBI Taxonomy" id="2291814"/>
    <lineage>
        <taxon>Bacteria</taxon>
        <taxon>Pseudomonadati</taxon>
        <taxon>Bacteroidota</taxon>
        <taxon>Chitinophagia</taxon>
        <taxon>Chitinophagales</taxon>
        <taxon>Chitinophagaceae</taxon>
        <taxon>Chitinophaga</taxon>
    </lineage>
</organism>
<dbReference type="GO" id="GO:0004650">
    <property type="term" value="F:polygalacturonase activity"/>
    <property type="evidence" value="ECO:0007669"/>
    <property type="project" value="InterPro"/>
</dbReference>
<gene>
    <name evidence="6" type="ORF">DXN04_21480</name>
</gene>
<evidence type="ECO:0000256" key="1">
    <source>
        <dbReference type="ARBA" id="ARBA00008834"/>
    </source>
</evidence>
<dbReference type="OrthoDB" id="9795222at2"/>
<dbReference type="InterPro" id="IPR000743">
    <property type="entry name" value="Glyco_hydro_28"/>
</dbReference>
<evidence type="ECO:0000256" key="2">
    <source>
        <dbReference type="ARBA" id="ARBA00022801"/>
    </source>
</evidence>
<keyword evidence="5" id="KW-0732">Signal</keyword>
<dbReference type="GO" id="GO:0005975">
    <property type="term" value="P:carbohydrate metabolic process"/>
    <property type="evidence" value="ECO:0007669"/>
    <property type="project" value="InterPro"/>
</dbReference>
<dbReference type="EMBL" id="QTJV01000008">
    <property type="protein sequence ID" value="RFM33008.1"/>
    <property type="molecule type" value="Genomic_DNA"/>
</dbReference>
<evidence type="ECO:0000256" key="5">
    <source>
        <dbReference type="SAM" id="SignalP"/>
    </source>
</evidence>
<keyword evidence="2 4" id="KW-0378">Hydrolase</keyword>
<dbReference type="RefSeq" id="WP_116855444.1">
    <property type="nucleotide sequence ID" value="NZ_QTJV01000008.1"/>
</dbReference>
<keyword evidence="7" id="KW-1185">Reference proteome</keyword>
<comment type="caution">
    <text evidence="6">The sequence shown here is derived from an EMBL/GenBank/DDBJ whole genome shotgun (WGS) entry which is preliminary data.</text>
</comment>
<dbReference type="PANTHER" id="PTHR31339">
    <property type="entry name" value="PECTIN LYASE-RELATED"/>
    <property type="match status" value="1"/>
</dbReference>
<dbReference type="Pfam" id="PF00295">
    <property type="entry name" value="Glyco_hydro_28"/>
    <property type="match status" value="1"/>
</dbReference>
<keyword evidence="3 4" id="KW-0326">Glycosidase</keyword>
<dbReference type="SUPFAM" id="SSF51126">
    <property type="entry name" value="Pectin lyase-like"/>
    <property type="match status" value="1"/>
</dbReference>
<protein>
    <submittedName>
        <fullName evidence="6">Glycoside hydrolase family 28</fullName>
    </submittedName>
</protein>
<dbReference type="PANTHER" id="PTHR31339:SF9">
    <property type="entry name" value="PLASMIN AND FIBRONECTIN-BINDING PROTEIN A"/>
    <property type="match status" value="1"/>
</dbReference>
<comment type="similarity">
    <text evidence="1 4">Belongs to the glycosyl hydrolase 28 family.</text>
</comment>
<dbReference type="Gene3D" id="2.160.20.10">
    <property type="entry name" value="Single-stranded right-handed beta-helix, Pectin lyase-like"/>
    <property type="match status" value="1"/>
</dbReference>
<accession>A0A3E1NZ31</accession>
<feature type="signal peptide" evidence="5">
    <location>
        <begin position="1"/>
        <end position="18"/>
    </location>
</feature>
<feature type="chain" id="PRO_5017808110" evidence="5">
    <location>
        <begin position="19"/>
        <end position="478"/>
    </location>
</feature>
<dbReference type="SMART" id="SM00710">
    <property type="entry name" value="PbH1"/>
    <property type="match status" value="6"/>
</dbReference>
<dbReference type="InterPro" id="IPR006626">
    <property type="entry name" value="PbH1"/>
</dbReference>
<name>A0A3E1NZ31_9BACT</name>